<evidence type="ECO:0000256" key="6">
    <source>
        <dbReference type="ARBA" id="ARBA00022960"/>
    </source>
</evidence>
<keyword evidence="8 9" id="KW-0961">Cell wall biogenesis/degradation</keyword>
<comment type="caution">
    <text evidence="11">The sequence shown here is derived from an EMBL/GenBank/DDBJ whole genome shotgun (WGS) entry which is preliminary data.</text>
</comment>
<dbReference type="GO" id="GO:0018104">
    <property type="term" value="P:peptidoglycan-protein cross-linking"/>
    <property type="evidence" value="ECO:0007669"/>
    <property type="project" value="TreeGrafter"/>
</dbReference>
<keyword evidence="4" id="KW-0808">Transferase</keyword>
<feature type="active site" description="Nucleophile" evidence="9">
    <location>
        <position position="136"/>
    </location>
</feature>
<dbReference type="GO" id="GO:0008360">
    <property type="term" value="P:regulation of cell shape"/>
    <property type="evidence" value="ECO:0007669"/>
    <property type="project" value="UniProtKB-UniRule"/>
</dbReference>
<evidence type="ECO:0000313" key="12">
    <source>
        <dbReference type="Proteomes" id="UP000094769"/>
    </source>
</evidence>
<evidence type="ECO:0000256" key="8">
    <source>
        <dbReference type="ARBA" id="ARBA00023316"/>
    </source>
</evidence>
<dbReference type="InterPro" id="IPR038063">
    <property type="entry name" value="Transpep_catalytic_dom"/>
</dbReference>
<gene>
    <name evidence="11" type="ORF">CODIS_26510</name>
</gene>
<evidence type="ECO:0000256" key="7">
    <source>
        <dbReference type="ARBA" id="ARBA00022984"/>
    </source>
</evidence>
<dbReference type="GO" id="GO:0071555">
    <property type="term" value="P:cell wall organization"/>
    <property type="evidence" value="ECO:0007669"/>
    <property type="project" value="UniProtKB-UniRule"/>
</dbReference>
<dbReference type="EMBL" id="MARB01000014">
    <property type="protein sequence ID" value="ODJ87134.1"/>
    <property type="molecule type" value="Genomic_DNA"/>
</dbReference>
<dbReference type="PANTHER" id="PTHR30582:SF24">
    <property type="entry name" value="L,D-TRANSPEPTIDASE ERFK_SRFK-RELATED"/>
    <property type="match status" value="1"/>
</dbReference>
<evidence type="ECO:0000256" key="1">
    <source>
        <dbReference type="ARBA" id="ARBA00004752"/>
    </source>
</evidence>
<dbReference type="Proteomes" id="UP000094769">
    <property type="component" value="Unassembled WGS sequence"/>
</dbReference>
<dbReference type="UniPathway" id="UPA00219"/>
<comment type="pathway">
    <text evidence="1 9">Cell wall biogenesis; peptidoglycan biosynthesis.</text>
</comment>
<name>A0A7Z0VKD9_9GAMM</name>
<dbReference type="OrthoDB" id="9787225at2"/>
<keyword evidence="12" id="KW-1185">Reference proteome</keyword>
<dbReference type="Pfam" id="PF03734">
    <property type="entry name" value="YkuD"/>
    <property type="match status" value="1"/>
</dbReference>
<organism evidence="11 12">
    <name type="scientific">Candidatus Thiodiazotropha endolucinida</name>
    <dbReference type="NCBI Taxonomy" id="1655433"/>
    <lineage>
        <taxon>Bacteria</taxon>
        <taxon>Pseudomonadati</taxon>
        <taxon>Pseudomonadota</taxon>
        <taxon>Gammaproteobacteria</taxon>
        <taxon>Chromatiales</taxon>
        <taxon>Sedimenticolaceae</taxon>
        <taxon>Candidatus Thiodiazotropha</taxon>
    </lineage>
</organism>
<dbReference type="GO" id="GO:0016757">
    <property type="term" value="F:glycosyltransferase activity"/>
    <property type="evidence" value="ECO:0007669"/>
    <property type="project" value="UniProtKB-KW"/>
</dbReference>
<feature type="domain" description="L,D-TPase catalytic" evidence="10">
    <location>
        <begin position="4"/>
        <end position="160"/>
    </location>
</feature>
<evidence type="ECO:0000256" key="5">
    <source>
        <dbReference type="ARBA" id="ARBA00022801"/>
    </source>
</evidence>
<reference evidence="11 12" key="1">
    <citation type="submission" date="2016-06" db="EMBL/GenBank/DDBJ databases">
        <title>Genome sequence of endosymbiont of Candidatus Endolucinida thiodiazotropha.</title>
        <authorList>
            <person name="Poehlein A."/>
            <person name="Koenig S."/>
            <person name="Heiden S.E."/>
            <person name="Thuermer A."/>
            <person name="Voget S."/>
            <person name="Daniel R."/>
            <person name="Markert S."/>
            <person name="Gros O."/>
            <person name="Schweder T."/>
        </authorList>
    </citation>
    <scope>NUCLEOTIDE SEQUENCE [LARGE SCALE GENOMIC DNA]</scope>
    <source>
        <strain evidence="11 12">COS</strain>
    </source>
</reference>
<evidence type="ECO:0000313" key="11">
    <source>
        <dbReference type="EMBL" id="ODJ87134.1"/>
    </source>
</evidence>
<dbReference type="PANTHER" id="PTHR30582">
    <property type="entry name" value="L,D-TRANSPEPTIDASE"/>
    <property type="match status" value="1"/>
</dbReference>
<evidence type="ECO:0000256" key="2">
    <source>
        <dbReference type="ARBA" id="ARBA00005992"/>
    </source>
</evidence>
<dbReference type="RefSeq" id="WP_069125707.1">
    <property type="nucleotide sequence ID" value="NZ_MARB01000014.1"/>
</dbReference>
<evidence type="ECO:0000256" key="9">
    <source>
        <dbReference type="PROSITE-ProRule" id="PRU01373"/>
    </source>
</evidence>
<protein>
    <submittedName>
        <fullName evidence="11">L,D-transpeptidase</fullName>
    </submittedName>
</protein>
<accession>A0A7Z0VKD9</accession>
<dbReference type="InterPro" id="IPR005490">
    <property type="entry name" value="LD_TPept_cat_dom"/>
</dbReference>
<dbReference type="PROSITE" id="PS52029">
    <property type="entry name" value="LD_TPASE"/>
    <property type="match status" value="1"/>
</dbReference>
<dbReference type="GO" id="GO:0071972">
    <property type="term" value="F:peptidoglycan L,D-transpeptidase activity"/>
    <property type="evidence" value="ECO:0007669"/>
    <property type="project" value="TreeGrafter"/>
</dbReference>
<proteinExistence type="inferred from homology"/>
<evidence type="ECO:0000256" key="4">
    <source>
        <dbReference type="ARBA" id="ARBA00022679"/>
    </source>
</evidence>
<dbReference type="Gene3D" id="2.40.440.10">
    <property type="entry name" value="L,D-transpeptidase catalytic domain-like"/>
    <property type="match status" value="1"/>
</dbReference>
<dbReference type="InterPro" id="IPR050979">
    <property type="entry name" value="LD-transpeptidase"/>
</dbReference>
<dbReference type="SUPFAM" id="SSF141523">
    <property type="entry name" value="L,D-transpeptidase catalytic domain-like"/>
    <property type="match status" value="1"/>
</dbReference>
<keyword evidence="5" id="KW-0378">Hydrolase</keyword>
<comment type="similarity">
    <text evidence="2">Belongs to the YkuD family.</text>
</comment>
<dbReference type="GO" id="GO:0005576">
    <property type="term" value="C:extracellular region"/>
    <property type="evidence" value="ECO:0007669"/>
    <property type="project" value="TreeGrafter"/>
</dbReference>
<keyword evidence="3" id="KW-0328">Glycosyltransferase</keyword>
<keyword evidence="7 9" id="KW-0573">Peptidoglycan synthesis</keyword>
<dbReference type="AlphaFoldDB" id="A0A7Z0VKD9"/>
<keyword evidence="6 9" id="KW-0133">Cell shape</keyword>
<feature type="active site" description="Proton donor/acceptor" evidence="9">
    <location>
        <position position="120"/>
    </location>
</feature>
<dbReference type="CDD" id="cd16913">
    <property type="entry name" value="YkuD_like"/>
    <property type="match status" value="1"/>
</dbReference>
<evidence type="ECO:0000256" key="3">
    <source>
        <dbReference type="ARBA" id="ARBA00022676"/>
    </source>
</evidence>
<evidence type="ECO:0000259" key="10">
    <source>
        <dbReference type="PROSITE" id="PS52029"/>
    </source>
</evidence>
<sequence length="161" mass="18206">MPRLQLRIELSQQRLICSELGRIIRSYPVSTAVNGPGELCGSGCTPRGRHRIRLKIGDGCEENTVFVARRPTGEHFSRQLAASEPERDWILTRILWLTGIEKGKNRGGDVDSLRRFIYIHGTPEDQPMGVVASHGCIRMRNRDLIDLFDRVENGTLVEIVE</sequence>